<evidence type="ECO:0000313" key="11">
    <source>
        <dbReference type="EMBL" id="PHZ84266.1"/>
    </source>
</evidence>
<evidence type="ECO:0008006" key="13">
    <source>
        <dbReference type="Google" id="ProtNLM"/>
    </source>
</evidence>
<dbReference type="Pfam" id="PF00015">
    <property type="entry name" value="MCPsignal"/>
    <property type="match status" value="1"/>
</dbReference>
<dbReference type="SUPFAM" id="SSF58104">
    <property type="entry name" value="Methyl-accepting chemotaxis protein (MCP) signaling domain"/>
    <property type="match status" value="1"/>
</dbReference>
<dbReference type="PROSITE" id="PS50111">
    <property type="entry name" value="CHEMOTAXIS_TRANSDUC_2"/>
    <property type="match status" value="1"/>
</dbReference>
<dbReference type="InterPro" id="IPR003660">
    <property type="entry name" value="HAMP_dom"/>
</dbReference>
<evidence type="ECO:0000256" key="2">
    <source>
        <dbReference type="ARBA" id="ARBA00022519"/>
    </source>
</evidence>
<dbReference type="Gene3D" id="6.10.340.10">
    <property type="match status" value="1"/>
</dbReference>
<proteinExistence type="inferred from homology"/>
<keyword evidence="12" id="KW-1185">Reference proteome</keyword>
<feature type="region of interest" description="Disordered" evidence="6">
    <location>
        <begin position="267"/>
        <end position="305"/>
    </location>
</feature>
<evidence type="ECO:0000259" key="8">
    <source>
        <dbReference type="PROSITE" id="PS50111"/>
    </source>
</evidence>
<evidence type="ECO:0000256" key="5">
    <source>
        <dbReference type="PROSITE-ProRule" id="PRU00284"/>
    </source>
</evidence>
<keyword evidence="7" id="KW-1133">Transmembrane helix</keyword>
<evidence type="ECO:0000259" key="10">
    <source>
        <dbReference type="PROSITE" id="PS50885"/>
    </source>
</evidence>
<evidence type="ECO:0000256" key="4">
    <source>
        <dbReference type="ARBA" id="ARBA00029447"/>
    </source>
</evidence>
<dbReference type="Gene3D" id="1.10.287.950">
    <property type="entry name" value="Methyl-accepting chemotaxis protein"/>
    <property type="match status" value="1"/>
</dbReference>
<dbReference type="GO" id="GO:0005886">
    <property type="term" value="C:plasma membrane"/>
    <property type="evidence" value="ECO:0007669"/>
    <property type="project" value="UniProtKB-SubCell"/>
</dbReference>
<gene>
    <name evidence="11" type="ORF">CRD36_13840</name>
</gene>
<keyword evidence="2" id="KW-1003">Cell membrane</keyword>
<feature type="transmembrane region" description="Helical" evidence="7">
    <location>
        <begin position="26"/>
        <end position="44"/>
    </location>
</feature>
<dbReference type="AlphaFoldDB" id="A0A2G4YS32"/>
<feature type="compositionally biased region" description="Basic and acidic residues" evidence="6">
    <location>
        <begin position="281"/>
        <end position="305"/>
    </location>
</feature>
<dbReference type="EMBL" id="PDEM01000025">
    <property type="protein sequence ID" value="PHZ84266.1"/>
    <property type="molecule type" value="Genomic_DNA"/>
</dbReference>
<dbReference type="PROSITE" id="PS50192">
    <property type="entry name" value="T_SNARE"/>
    <property type="match status" value="1"/>
</dbReference>
<dbReference type="RefSeq" id="WP_099474246.1">
    <property type="nucleotide sequence ID" value="NZ_CP041025.1"/>
</dbReference>
<accession>A0A2G4YS32</accession>
<evidence type="ECO:0000256" key="3">
    <source>
        <dbReference type="ARBA" id="ARBA00023224"/>
    </source>
</evidence>
<dbReference type="PANTHER" id="PTHR32089:SF112">
    <property type="entry name" value="LYSOZYME-LIKE PROTEIN-RELATED"/>
    <property type="match status" value="1"/>
</dbReference>
<dbReference type="PANTHER" id="PTHR32089">
    <property type="entry name" value="METHYL-ACCEPTING CHEMOTAXIS PROTEIN MCPB"/>
    <property type="match status" value="1"/>
</dbReference>
<dbReference type="SMART" id="SM00304">
    <property type="entry name" value="HAMP"/>
    <property type="match status" value="1"/>
</dbReference>
<evidence type="ECO:0000256" key="1">
    <source>
        <dbReference type="ARBA" id="ARBA00004429"/>
    </source>
</evidence>
<keyword evidence="2" id="KW-0997">Cell inner membrane</keyword>
<feature type="transmembrane region" description="Helical" evidence="7">
    <location>
        <begin position="188"/>
        <end position="206"/>
    </location>
</feature>
<dbReference type="PROSITE" id="PS50885">
    <property type="entry name" value="HAMP"/>
    <property type="match status" value="1"/>
</dbReference>
<evidence type="ECO:0000259" key="9">
    <source>
        <dbReference type="PROSITE" id="PS50192"/>
    </source>
</evidence>
<keyword evidence="7" id="KW-0472">Membrane</keyword>
<feature type="domain" description="Methyl-accepting transducer" evidence="8">
    <location>
        <begin position="331"/>
        <end position="567"/>
    </location>
</feature>
<dbReference type="GO" id="GO:0007165">
    <property type="term" value="P:signal transduction"/>
    <property type="evidence" value="ECO:0007669"/>
    <property type="project" value="UniProtKB-KW"/>
</dbReference>
<dbReference type="InParanoid" id="A0A2G4YS32"/>
<comment type="caution">
    <text evidence="11">The sequence shown here is derived from an EMBL/GenBank/DDBJ whole genome shotgun (WGS) entry which is preliminary data.</text>
</comment>
<sequence length="589" mass="63073">MEVSNVKSRVHILGARLTAMPVGRKILCIVIVGIITICGFFSTYQSHIMNSELTQLSKSGSTIITQLIASQLPLAIRFNKPENIQNVYLPLTRTEHSTLASFIAVNAKGDIIDEYHSAVLKDFPLSSLVTGDLLAMEKGRTTLIRSQDYSVIAAPVFDNKGAKTGTIAIAWSNHRINAALKAAQTSQLIYSSIAIILMAGILLVLIRKVLSTPLIKLTSCMGELASGNNDVHIKGLQRKDDIGDMTRAVQVFKDNAVRMVRMQEETLQRQAEEEEQARQTARKERDLAEETVRHETAAKEHAARERDQMLRTLADSFESRVMTVLKSVTTSVSEMNKTANDLTKASTETSSEAGLAANASRQAGQNVQTVAGAAEEMAASIAEVSRQVSQAADISRNAVDEAQQAGLQVQELSAATIKIDEVITLITAIAEQTNLLALNATIEAARAGDAGRGFAVVANEVKTLANQTAQATHDIAAQVSNVQTATRSAVSSVNNIATTINDINSISTSIANAVQEQTAATREISQNSLAAATGTQEVDQSVTNVSNVADQTNQIAEKLLVASDELAQQANGLGAEVGDFLKEIRGNQN</sequence>
<reference evidence="11 12" key="1">
    <citation type="submission" date="2017-10" db="EMBL/GenBank/DDBJ databases">
        <title>Frigbacter circumglobatus gen. nov. sp. nov., isolated from sediment cultured in situ.</title>
        <authorList>
            <person name="Zhao Z."/>
        </authorList>
    </citation>
    <scope>NUCLEOTIDE SEQUENCE [LARGE SCALE GENOMIC DNA]</scope>
    <source>
        <strain evidence="11 12">ZYL</strain>
    </source>
</reference>
<evidence type="ECO:0000256" key="7">
    <source>
        <dbReference type="SAM" id="Phobius"/>
    </source>
</evidence>
<name>A0A2G4YS32_9PROT</name>
<feature type="domain" description="T-SNARE coiled-coil homology" evidence="9">
    <location>
        <begin position="483"/>
        <end position="545"/>
    </location>
</feature>
<dbReference type="InterPro" id="IPR004089">
    <property type="entry name" value="MCPsignal_dom"/>
</dbReference>
<dbReference type="Proteomes" id="UP000229730">
    <property type="component" value="Unassembled WGS sequence"/>
</dbReference>
<dbReference type="OrthoDB" id="8482111at2"/>
<comment type="similarity">
    <text evidence="4">Belongs to the methyl-accepting chemotaxis (MCP) protein family.</text>
</comment>
<keyword evidence="7" id="KW-0812">Transmembrane</keyword>
<organism evidence="11 12">
    <name type="scientific">Paremcibacter congregatus</name>
    <dbReference type="NCBI Taxonomy" id="2043170"/>
    <lineage>
        <taxon>Bacteria</taxon>
        <taxon>Pseudomonadati</taxon>
        <taxon>Pseudomonadota</taxon>
        <taxon>Alphaproteobacteria</taxon>
        <taxon>Emcibacterales</taxon>
        <taxon>Emcibacteraceae</taxon>
        <taxon>Paremcibacter</taxon>
    </lineage>
</organism>
<comment type="subcellular location">
    <subcellularLocation>
        <location evidence="1">Cell inner membrane</location>
        <topology evidence="1">Multi-pass membrane protein</topology>
    </subcellularLocation>
</comment>
<dbReference type="InterPro" id="IPR000727">
    <property type="entry name" value="T_SNARE_dom"/>
</dbReference>
<evidence type="ECO:0000256" key="6">
    <source>
        <dbReference type="SAM" id="MobiDB-lite"/>
    </source>
</evidence>
<protein>
    <recommendedName>
        <fullName evidence="13">Methyl-accepting chemotaxis protein</fullName>
    </recommendedName>
</protein>
<dbReference type="SMART" id="SM00283">
    <property type="entry name" value="MA"/>
    <property type="match status" value="1"/>
</dbReference>
<evidence type="ECO:0000313" key="12">
    <source>
        <dbReference type="Proteomes" id="UP000229730"/>
    </source>
</evidence>
<feature type="domain" description="HAMP" evidence="10">
    <location>
        <begin position="208"/>
        <end position="261"/>
    </location>
</feature>
<keyword evidence="3 5" id="KW-0807">Transducer</keyword>